<proteinExistence type="predicted"/>
<dbReference type="EMBL" id="CAXAJV020001293">
    <property type="protein sequence ID" value="CAL7943234.1"/>
    <property type="molecule type" value="Genomic_DNA"/>
</dbReference>
<evidence type="ECO:0000313" key="3">
    <source>
        <dbReference type="Proteomes" id="UP001642520"/>
    </source>
</evidence>
<comment type="caution">
    <text evidence="2">The sequence shown here is derived from an EMBL/GenBank/DDBJ whole genome shotgun (WGS) entry which is preliminary data.</text>
</comment>
<name>A0ABP1NQD2_XYLVO</name>
<keyword evidence="3" id="KW-1185">Reference proteome</keyword>
<gene>
    <name evidence="2" type="ORF">XYLVIOL_LOCUS5970</name>
</gene>
<sequence length="111" mass="12895">MKSYSPLDDHPALRSPRGTTDTRMKRKAVPPVLLLRRKLFYATLRIGWGIARRKKRSSTKANRIEPSRIRLAAGPKTKIHRGKNYTTQFHRERLHYARIIPCCPSRTESSN</sequence>
<protein>
    <submittedName>
        <fullName evidence="2">Uncharacterized protein</fullName>
    </submittedName>
</protein>
<feature type="region of interest" description="Disordered" evidence="1">
    <location>
        <begin position="1"/>
        <end position="26"/>
    </location>
</feature>
<accession>A0ABP1NQD2</accession>
<reference evidence="2 3" key="1">
    <citation type="submission" date="2024-08" db="EMBL/GenBank/DDBJ databases">
        <authorList>
            <person name="Will J Nash"/>
            <person name="Angela Man"/>
            <person name="Seanna McTaggart"/>
            <person name="Kendall Baker"/>
            <person name="Tom Barker"/>
            <person name="Leah Catchpole"/>
            <person name="Alex Durrant"/>
            <person name="Karim Gharbi"/>
            <person name="Naomi Irish"/>
            <person name="Gemy Kaithakottil"/>
            <person name="Debby Ku"/>
            <person name="Aaliyah Providence"/>
            <person name="Felix Shaw"/>
            <person name="David Swarbreck"/>
            <person name="Chris Watkins"/>
            <person name="Ann M. McCartney"/>
            <person name="Giulio Formenti"/>
            <person name="Alice Mouton"/>
            <person name="Noel Vella"/>
            <person name="Bjorn M von Reumont"/>
            <person name="Adriana Vella"/>
            <person name="Wilfried Haerty"/>
        </authorList>
    </citation>
    <scope>NUCLEOTIDE SEQUENCE [LARGE SCALE GENOMIC DNA]</scope>
</reference>
<organism evidence="2 3">
    <name type="scientific">Xylocopa violacea</name>
    <name type="common">Violet carpenter bee</name>
    <name type="synonym">Apis violacea</name>
    <dbReference type="NCBI Taxonomy" id="135666"/>
    <lineage>
        <taxon>Eukaryota</taxon>
        <taxon>Metazoa</taxon>
        <taxon>Ecdysozoa</taxon>
        <taxon>Arthropoda</taxon>
        <taxon>Hexapoda</taxon>
        <taxon>Insecta</taxon>
        <taxon>Pterygota</taxon>
        <taxon>Neoptera</taxon>
        <taxon>Endopterygota</taxon>
        <taxon>Hymenoptera</taxon>
        <taxon>Apocrita</taxon>
        <taxon>Aculeata</taxon>
        <taxon>Apoidea</taxon>
        <taxon>Anthophila</taxon>
        <taxon>Apidae</taxon>
        <taxon>Xylocopa</taxon>
        <taxon>Xylocopa</taxon>
    </lineage>
</organism>
<dbReference type="Proteomes" id="UP001642520">
    <property type="component" value="Unassembled WGS sequence"/>
</dbReference>
<evidence type="ECO:0000313" key="2">
    <source>
        <dbReference type="EMBL" id="CAL7943234.1"/>
    </source>
</evidence>
<evidence type="ECO:0000256" key="1">
    <source>
        <dbReference type="SAM" id="MobiDB-lite"/>
    </source>
</evidence>